<keyword evidence="2" id="KW-1185">Reference proteome</keyword>
<dbReference type="EMBL" id="CP111017">
    <property type="protein sequence ID" value="WAR07938.1"/>
    <property type="molecule type" value="Genomic_DNA"/>
</dbReference>
<organism evidence="1 2">
    <name type="scientific">Mya arenaria</name>
    <name type="common">Soft-shell clam</name>
    <dbReference type="NCBI Taxonomy" id="6604"/>
    <lineage>
        <taxon>Eukaryota</taxon>
        <taxon>Metazoa</taxon>
        <taxon>Spiralia</taxon>
        <taxon>Lophotrochozoa</taxon>
        <taxon>Mollusca</taxon>
        <taxon>Bivalvia</taxon>
        <taxon>Autobranchia</taxon>
        <taxon>Heteroconchia</taxon>
        <taxon>Euheterodonta</taxon>
        <taxon>Imparidentia</taxon>
        <taxon>Neoheterodontei</taxon>
        <taxon>Myida</taxon>
        <taxon>Myoidea</taxon>
        <taxon>Myidae</taxon>
        <taxon>Mya</taxon>
    </lineage>
</organism>
<reference evidence="1" key="1">
    <citation type="submission" date="2022-11" db="EMBL/GenBank/DDBJ databases">
        <title>Centuries of genome instability and evolution in soft-shell clam transmissible cancer (bioRxiv).</title>
        <authorList>
            <person name="Hart S.F.M."/>
            <person name="Yonemitsu M.A."/>
            <person name="Giersch R.M."/>
            <person name="Beal B.F."/>
            <person name="Arriagada G."/>
            <person name="Davis B.W."/>
            <person name="Ostrander E.A."/>
            <person name="Goff S.P."/>
            <person name="Metzger M.J."/>
        </authorList>
    </citation>
    <scope>NUCLEOTIDE SEQUENCE</scope>
    <source>
        <strain evidence="1">MELC-2E11</strain>
        <tissue evidence="1">Siphon/mantle</tissue>
    </source>
</reference>
<accession>A0ABY7ED55</accession>
<dbReference type="Proteomes" id="UP001164746">
    <property type="component" value="Chromosome 6"/>
</dbReference>
<gene>
    <name evidence="1" type="ORF">MAR_017896</name>
</gene>
<evidence type="ECO:0000313" key="1">
    <source>
        <dbReference type="EMBL" id="WAR07938.1"/>
    </source>
</evidence>
<name>A0ABY7ED55_MYAAR</name>
<evidence type="ECO:0000313" key="2">
    <source>
        <dbReference type="Proteomes" id="UP001164746"/>
    </source>
</evidence>
<protein>
    <submittedName>
        <fullName evidence="1">Uncharacterized protein</fullName>
    </submittedName>
</protein>
<sequence>MATLNVPPPDNFNFKRPEEFDKWFQRLKTFSFASGLNAKEDCIVAEDNFKSVELTDLTEENVKVHKDVGKTFENLFVIRRNAFFEKQHSILYINNLVNP</sequence>
<proteinExistence type="predicted"/>